<evidence type="ECO:0000313" key="5">
    <source>
        <dbReference type="Proteomes" id="UP000245489"/>
    </source>
</evidence>
<dbReference type="Gene3D" id="3.20.20.140">
    <property type="entry name" value="Metal-dependent hydrolases"/>
    <property type="match status" value="1"/>
</dbReference>
<dbReference type="SUPFAM" id="SSF51338">
    <property type="entry name" value="Composite domain of metallo-dependent hydrolases"/>
    <property type="match status" value="1"/>
</dbReference>
<dbReference type="CDD" id="cd01317">
    <property type="entry name" value="DHOase_IIa"/>
    <property type="match status" value="1"/>
</dbReference>
<keyword evidence="5" id="KW-1185">Reference proteome</keyword>
<feature type="domain" description="Amidohydrolase-related" evidence="2">
    <location>
        <begin position="291"/>
        <end position="421"/>
    </location>
</feature>
<name>A0A316EFG4_9BACT</name>
<dbReference type="InterPro" id="IPR024403">
    <property type="entry name" value="DHOase_cat"/>
</dbReference>
<evidence type="ECO:0000313" key="4">
    <source>
        <dbReference type="EMBL" id="PWK29340.1"/>
    </source>
</evidence>
<dbReference type="GO" id="GO:0004038">
    <property type="term" value="F:allantoinase activity"/>
    <property type="evidence" value="ECO:0007669"/>
    <property type="project" value="TreeGrafter"/>
</dbReference>
<dbReference type="PANTHER" id="PTHR43668">
    <property type="entry name" value="ALLANTOINASE"/>
    <property type="match status" value="1"/>
</dbReference>
<dbReference type="PANTHER" id="PTHR43668:SF2">
    <property type="entry name" value="ALLANTOINASE"/>
    <property type="match status" value="1"/>
</dbReference>
<evidence type="ECO:0000259" key="3">
    <source>
        <dbReference type="Pfam" id="PF12890"/>
    </source>
</evidence>
<dbReference type="RefSeq" id="WP_109740969.1">
    <property type="nucleotide sequence ID" value="NZ_QGGO01000001.1"/>
</dbReference>
<dbReference type="Gene3D" id="2.30.40.10">
    <property type="entry name" value="Urease, subunit C, domain 1"/>
    <property type="match status" value="1"/>
</dbReference>
<dbReference type="SUPFAM" id="SSF51556">
    <property type="entry name" value="Metallo-dependent hydrolases"/>
    <property type="match status" value="1"/>
</dbReference>
<dbReference type="GO" id="GO:0004151">
    <property type="term" value="F:dihydroorotase activity"/>
    <property type="evidence" value="ECO:0007669"/>
    <property type="project" value="InterPro"/>
</dbReference>
<dbReference type="OrthoDB" id="9765462at2"/>
<dbReference type="InterPro" id="IPR011059">
    <property type="entry name" value="Metal-dep_hydrolase_composite"/>
</dbReference>
<organism evidence="4 5">
    <name type="scientific">Arcicella aurantiaca</name>
    <dbReference type="NCBI Taxonomy" id="591202"/>
    <lineage>
        <taxon>Bacteria</taxon>
        <taxon>Pseudomonadati</taxon>
        <taxon>Bacteroidota</taxon>
        <taxon>Cytophagia</taxon>
        <taxon>Cytophagales</taxon>
        <taxon>Flectobacillaceae</taxon>
        <taxon>Arcicella</taxon>
    </lineage>
</organism>
<dbReference type="GO" id="GO:0006145">
    <property type="term" value="P:purine nucleobase catabolic process"/>
    <property type="evidence" value="ECO:0007669"/>
    <property type="project" value="TreeGrafter"/>
</dbReference>
<dbReference type="Pfam" id="PF12890">
    <property type="entry name" value="DHOase"/>
    <property type="match status" value="1"/>
</dbReference>
<dbReference type="InterPro" id="IPR006680">
    <property type="entry name" value="Amidohydro-rel"/>
</dbReference>
<dbReference type="InterPro" id="IPR050138">
    <property type="entry name" value="DHOase/Allantoinase_Hydrolase"/>
</dbReference>
<proteinExistence type="predicted"/>
<comment type="caution">
    <text evidence="4">The sequence shown here is derived from an EMBL/GenBank/DDBJ whole genome shotgun (WGS) entry which is preliminary data.</text>
</comment>
<keyword evidence="1" id="KW-0665">Pyrimidine biosynthesis</keyword>
<evidence type="ECO:0000256" key="1">
    <source>
        <dbReference type="ARBA" id="ARBA00022975"/>
    </source>
</evidence>
<sequence length="422" mass="47223">MKTLIRSAKIICKSSEFNGQTKDIFIENGNISQIADFVDIEVDDVIEGEDICVSVGWFDMRVHAKEPGHEYKESLESMEQTALAGGFSEIALLPNTQPVVQTRESVNYLKRSGEKVKFHPMAAVTLKCEGKDFTEMIDLHQAGAVAFTDGEHPIQNPDIFLKSLQYLTQFGGLLINHPEDTHLTHFGQMHDGTVSTFLGMKGMPQMAEEIMVMRDLKILEYVMQTPFSQGLGENSVLHFSCISSAQTINFIRMGKEMGLPISCDVAAHQLCFTENDLVDFDTNLKVNPPFRTQEDLEALWEGLADGTIDVIVSDHNPQDEESKKLEFDMAEFGVIGLETVFSSINTFNKVLSLEEIIEKITDNPRNILRLKNPNIKEGEKANLTIFSPNQTWVCTEKNIVSKSRNSPFIGKTLKGKVIRVIA</sequence>
<feature type="domain" description="Dihydroorotase catalytic" evidence="3">
    <location>
        <begin position="56"/>
        <end position="216"/>
    </location>
</feature>
<dbReference type="GO" id="GO:0006221">
    <property type="term" value="P:pyrimidine nucleotide biosynthetic process"/>
    <property type="evidence" value="ECO:0007669"/>
    <property type="project" value="UniProtKB-KW"/>
</dbReference>
<dbReference type="Proteomes" id="UP000245489">
    <property type="component" value="Unassembled WGS sequence"/>
</dbReference>
<gene>
    <name evidence="4" type="ORF">LV89_00180</name>
</gene>
<dbReference type="GO" id="GO:0046872">
    <property type="term" value="F:metal ion binding"/>
    <property type="evidence" value="ECO:0007669"/>
    <property type="project" value="InterPro"/>
</dbReference>
<dbReference type="GO" id="GO:0005737">
    <property type="term" value="C:cytoplasm"/>
    <property type="evidence" value="ECO:0007669"/>
    <property type="project" value="TreeGrafter"/>
</dbReference>
<reference evidence="4 5" key="1">
    <citation type="submission" date="2018-05" db="EMBL/GenBank/DDBJ databases">
        <title>Genomic Encyclopedia of Archaeal and Bacterial Type Strains, Phase II (KMG-II): from individual species to whole genera.</title>
        <authorList>
            <person name="Goeker M."/>
        </authorList>
    </citation>
    <scope>NUCLEOTIDE SEQUENCE [LARGE SCALE GENOMIC DNA]</scope>
    <source>
        <strain evidence="4 5">DSM 22214</strain>
    </source>
</reference>
<dbReference type="NCBIfam" id="TIGR00857">
    <property type="entry name" value="pyrC_multi"/>
    <property type="match status" value="1"/>
</dbReference>
<evidence type="ECO:0000259" key="2">
    <source>
        <dbReference type="Pfam" id="PF01979"/>
    </source>
</evidence>
<dbReference type="InterPro" id="IPR032466">
    <property type="entry name" value="Metal_Hydrolase"/>
</dbReference>
<dbReference type="Pfam" id="PF01979">
    <property type="entry name" value="Amidohydro_1"/>
    <property type="match status" value="1"/>
</dbReference>
<dbReference type="EMBL" id="QGGO01000001">
    <property type="protein sequence ID" value="PWK29340.1"/>
    <property type="molecule type" value="Genomic_DNA"/>
</dbReference>
<protein>
    <submittedName>
        <fullName evidence="4">Dihydroorotase</fullName>
    </submittedName>
</protein>
<dbReference type="InterPro" id="IPR004722">
    <property type="entry name" value="DHOase"/>
</dbReference>
<dbReference type="AlphaFoldDB" id="A0A316EFG4"/>
<accession>A0A316EFG4</accession>